<dbReference type="PANTHER" id="PTHR24104">
    <property type="entry name" value="E3 UBIQUITIN-PROTEIN LIGASE NHLRC1-RELATED"/>
    <property type="match status" value="1"/>
</dbReference>
<accession>A0A5C6FDW9</accession>
<dbReference type="NCBIfam" id="TIGR01409">
    <property type="entry name" value="TAT_signal_seq"/>
    <property type="match status" value="1"/>
</dbReference>
<dbReference type="InterPro" id="IPR019546">
    <property type="entry name" value="TAT_signal_bac_arc"/>
</dbReference>
<organism evidence="3 4">
    <name type="scientific">Crateriforma conspicua</name>
    <dbReference type="NCBI Taxonomy" id="2527996"/>
    <lineage>
        <taxon>Bacteria</taxon>
        <taxon>Pseudomonadati</taxon>
        <taxon>Planctomycetota</taxon>
        <taxon>Planctomycetia</taxon>
        <taxon>Planctomycetales</taxon>
        <taxon>Planctomycetaceae</taxon>
        <taxon>Crateriforma</taxon>
    </lineage>
</organism>
<dbReference type="InterPro" id="IPR050952">
    <property type="entry name" value="TRIM-NHL_E3_ligases"/>
</dbReference>
<dbReference type="InterPro" id="IPR006311">
    <property type="entry name" value="TAT_signal"/>
</dbReference>
<dbReference type="SUPFAM" id="SSF101898">
    <property type="entry name" value="NHL repeat"/>
    <property type="match status" value="1"/>
</dbReference>
<dbReference type="InterPro" id="IPR001258">
    <property type="entry name" value="NHL_repeat"/>
</dbReference>
<feature type="repeat" description="NHL" evidence="2">
    <location>
        <begin position="216"/>
        <end position="262"/>
    </location>
</feature>
<gene>
    <name evidence="3" type="ORF">V7x_54540</name>
</gene>
<evidence type="ECO:0000313" key="3">
    <source>
        <dbReference type="EMBL" id="TWU59680.1"/>
    </source>
</evidence>
<dbReference type="RefSeq" id="WP_146416475.1">
    <property type="nucleotide sequence ID" value="NZ_SJPZ01000004.1"/>
</dbReference>
<keyword evidence="1" id="KW-0677">Repeat</keyword>
<sequence>MNPICSRPADHRGTSRRKFLQAAAATAVAAPAIFTAKRSAAQDVIGDGEFTYRCDHQCVQLPDQYTWQTTHNVAVDPDDNVYVIHEGDVRKQQHPSIFVFDADGKFIRAFGQQFQGGGHGLDIRVESGTPFLYVTGYQMVKTIAKMTLDGELVWQQYAPMQSGAYLPGEASDPRRGWGRKNFLPTNFAFLPDGDCLLADGYGSYLIHRYTADGVWKSCFGGQGEGQGTFNLPHGLWVDTRGDEAEIAVADRAHNQIQTFTLDGQYKKTVTGFGLPANLDTHEDWMLVPELVARVSIIDKNHNTVVTLGDDRERILADKETNKGFTIRTDESKWQQNKFVHPHDACFDSSGNIYVAEWVKTGRVTKLTKV</sequence>
<comment type="caution">
    <text evidence="3">The sequence shown here is derived from an EMBL/GenBank/DDBJ whole genome shotgun (WGS) entry which is preliminary data.</text>
</comment>
<dbReference type="OrthoDB" id="9799230at2"/>
<dbReference type="PROSITE" id="PS51318">
    <property type="entry name" value="TAT"/>
    <property type="match status" value="1"/>
</dbReference>
<proteinExistence type="predicted"/>
<evidence type="ECO:0000256" key="2">
    <source>
        <dbReference type="PROSITE-ProRule" id="PRU00504"/>
    </source>
</evidence>
<dbReference type="EMBL" id="SJPZ01000004">
    <property type="protein sequence ID" value="TWU59680.1"/>
    <property type="molecule type" value="Genomic_DNA"/>
</dbReference>
<dbReference type="PANTHER" id="PTHR24104:SF25">
    <property type="entry name" value="PROTEIN LIN-41"/>
    <property type="match status" value="1"/>
</dbReference>
<evidence type="ECO:0000313" key="4">
    <source>
        <dbReference type="Proteomes" id="UP000316476"/>
    </source>
</evidence>
<protein>
    <submittedName>
        <fullName evidence="3">NHL repeat protein</fullName>
    </submittedName>
</protein>
<dbReference type="AlphaFoldDB" id="A0A5C6FDW9"/>
<dbReference type="Gene3D" id="2.120.10.30">
    <property type="entry name" value="TolB, C-terminal domain"/>
    <property type="match status" value="1"/>
</dbReference>
<evidence type="ECO:0000256" key="1">
    <source>
        <dbReference type="ARBA" id="ARBA00022737"/>
    </source>
</evidence>
<dbReference type="GO" id="GO:0008270">
    <property type="term" value="F:zinc ion binding"/>
    <property type="evidence" value="ECO:0007669"/>
    <property type="project" value="UniProtKB-KW"/>
</dbReference>
<dbReference type="PROSITE" id="PS51125">
    <property type="entry name" value="NHL"/>
    <property type="match status" value="1"/>
</dbReference>
<reference evidence="3 4" key="1">
    <citation type="submission" date="2019-02" db="EMBL/GenBank/DDBJ databases">
        <title>Deep-cultivation of Planctomycetes and their phenomic and genomic characterization uncovers novel biology.</title>
        <authorList>
            <person name="Wiegand S."/>
            <person name="Jogler M."/>
            <person name="Boedeker C."/>
            <person name="Pinto D."/>
            <person name="Vollmers J."/>
            <person name="Rivas-Marin E."/>
            <person name="Kohn T."/>
            <person name="Peeters S.H."/>
            <person name="Heuer A."/>
            <person name="Rast P."/>
            <person name="Oberbeckmann S."/>
            <person name="Bunk B."/>
            <person name="Jeske O."/>
            <person name="Meyerdierks A."/>
            <person name="Storesund J.E."/>
            <person name="Kallscheuer N."/>
            <person name="Luecker S."/>
            <person name="Lage O.M."/>
            <person name="Pohl T."/>
            <person name="Merkel B.J."/>
            <person name="Hornburger P."/>
            <person name="Mueller R.-W."/>
            <person name="Bruemmer F."/>
            <person name="Labrenz M."/>
            <person name="Spormann A.M."/>
            <person name="Op Den Camp H."/>
            <person name="Overmann J."/>
            <person name="Amann R."/>
            <person name="Jetten M.S.M."/>
            <person name="Mascher T."/>
            <person name="Medema M.H."/>
            <person name="Devos D.P."/>
            <person name="Kaster A.-K."/>
            <person name="Ovreas L."/>
            <person name="Rohde M."/>
            <person name="Galperin M.Y."/>
            <person name="Jogler C."/>
        </authorList>
    </citation>
    <scope>NUCLEOTIDE SEQUENCE [LARGE SCALE GENOMIC DNA]</scope>
    <source>
        <strain evidence="3 4">V7</strain>
    </source>
</reference>
<dbReference type="Proteomes" id="UP000316476">
    <property type="component" value="Unassembled WGS sequence"/>
</dbReference>
<name>A0A5C6FDW9_9PLAN</name>
<dbReference type="InterPro" id="IPR011042">
    <property type="entry name" value="6-blade_b-propeller_TolB-like"/>
</dbReference>